<evidence type="ECO:0000313" key="1">
    <source>
        <dbReference type="EMBL" id="HIW10734.1"/>
    </source>
</evidence>
<dbReference type="AlphaFoldDB" id="A0A9D1QDR2"/>
<organism evidence="1 2">
    <name type="scientific">Candidatus Rikenella faecigallinarum</name>
    <dbReference type="NCBI Taxonomy" id="2838745"/>
    <lineage>
        <taxon>Bacteria</taxon>
        <taxon>Pseudomonadati</taxon>
        <taxon>Bacteroidota</taxon>
        <taxon>Bacteroidia</taxon>
        <taxon>Bacteroidales</taxon>
        <taxon>Rikenellaceae</taxon>
        <taxon>Rikenella</taxon>
    </lineage>
</organism>
<dbReference type="Proteomes" id="UP000823926">
    <property type="component" value="Unassembled WGS sequence"/>
</dbReference>
<reference evidence="1" key="1">
    <citation type="journal article" date="2021" name="PeerJ">
        <title>Extensive microbial diversity within the chicken gut microbiome revealed by metagenomics and culture.</title>
        <authorList>
            <person name="Gilroy R."/>
            <person name="Ravi A."/>
            <person name="Getino M."/>
            <person name="Pursley I."/>
            <person name="Horton D.L."/>
            <person name="Alikhan N.F."/>
            <person name="Baker D."/>
            <person name="Gharbi K."/>
            <person name="Hall N."/>
            <person name="Watson M."/>
            <person name="Adriaenssens E.M."/>
            <person name="Foster-Nyarko E."/>
            <person name="Jarju S."/>
            <person name="Secka A."/>
            <person name="Antonio M."/>
            <person name="Oren A."/>
            <person name="Chaudhuri R.R."/>
            <person name="La Ragione R."/>
            <person name="Hildebrand F."/>
            <person name="Pallen M.J."/>
        </authorList>
    </citation>
    <scope>NUCLEOTIDE SEQUENCE</scope>
    <source>
        <strain evidence="1">ChiBcec15-1070</strain>
    </source>
</reference>
<sequence length="254" mass="28737">MKTFLLGCITVLLGIQTIPSAAQPIESIRYVRTVTPLRGGSTEITETGQNPWVGHFFGSRPGRVGFLYEPSFDAKIGMRITEGTDDSTDTLEAMHVTNYWEVEDSLSKAYPLIGLSIDRISNLSQQESDSILQYNRTQTRRHFAAQYAAYRIETLRKPIPRELAERLHAETLRLLRAAQDTLSMPGLILDGDTMTFRCTADDTLWSLRYHVPEGAFKQLSDLFLQMAADVREGCFDPNTYLRQLPFVPTEKPNK</sequence>
<evidence type="ECO:0000313" key="2">
    <source>
        <dbReference type="Proteomes" id="UP000823926"/>
    </source>
</evidence>
<proteinExistence type="predicted"/>
<comment type="caution">
    <text evidence="1">The sequence shown here is derived from an EMBL/GenBank/DDBJ whole genome shotgun (WGS) entry which is preliminary data.</text>
</comment>
<gene>
    <name evidence="1" type="ORF">H9888_04435</name>
</gene>
<dbReference type="EMBL" id="DXHL01000021">
    <property type="protein sequence ID" value="HIW10734.1"/>
    <property type="molecule type" value="Genomic_DNA"/>
</dbReference>
<name>A0A9D1QDR2_9BACT</name>
<reference evidence="1" key="2">
    <citation type="submission" date="2021-04" db="EMBL/GenBank/DDBJ databases">
        <authorList>
            <person name="Gilroy R."/>
        </authorList>
    </citation>
    <scope>NUCLEOTIDE SEQUENCE</scope>
    <source>
        <strain evidence="1">ChiBcec15-1070</strain>
    </source>
</reference>
<protein>
    <submittedName>
        <fullName evidence="1">DUF2267 domain-containing protein</fullName>
    </submittedName>
</protein>
<accession>A0A9D1QDR2</accession>